<dbReference type="AlphaFoldDB" id="A0A0W0VM82"/>
<gene>
    <name evidence="1" type="ORF">Llon_1357</name>
</gene>
<dbReference type="STRING" id="45068.Llon_1357"/>
<dbReference type="Proteomes" id="UP000054997">
    <property type="component" value="Unassembled WGS sequence"/>
</dbReference>
<dbReference type="PANTHER" id="PTHR30289">
    <property type="entry name" value="UNCHARACTERIZED PROTEIN YBCL-RELATED"/>
    <property type="match status" value="1"/>
</dbReference>
<evidence type="ECO:0000313" key="2">
    <source>
        <dbReference type="Proteomes" id="UP000054997"/>
    </source>
</evidence>
<dbReference type="EMBL" id="LNYK01000016">
    <property type="protein sequence ID" value="KTD21259.1"/>
    <property type="molecule type" value="Genomic_DNA"/>
</dbReference>
<protein>
    <submittedName>
        <fullName evidence="1">Phosphatidylethanolamine-binding protein PebP</fullName>
    </submittedName>
</protein>
<sequence>MAFTLSSPAFNSNTNLPSQFTCEGENVSPPLRWEEAPDNTRSFALIVDDPDAPSGTWVHWTLFNIPPDVYQIEQDNTPPEAISGLNSWGETGYRGPCPPSGTHHYYFKLYALDKTLSLSSNVTSEEILDAMQGHILDECVLIGLYSNPS</sequence>
<accession>A0A0W0VM82</accession>
<keyword evidence="2" id="KW-1185">Reference proteome</keyword>
<dbReference type="RefSeq" id="WP_058529345.1">
    <property type="nucleotide sequence ID" value="NZ_CAAAHZ010000003.1"/>
</dbReference>
<dbReference type="InterPro" id="IPR036610">
    <property type="entry name" value="PEBP-like_sf"/>
</dbReference>
<dbReference type="OrthoDB" id="9797506at2"/>
<organism evidence="1 2">
    <name type="scientific">Legionella londiniensis</name>
    <dbReference type="NCBI Taxonomy" id="45068"/>
    <lineage>
        <taxon>Bacteria</taxon>
        <taxon>Pseudomonadati</taxon>
        <taxon>Pseudomonadota</taxon>
        <taxon>Gammaproteobacteria</taxon>
        <taxon>Legionellales</taxon>
        <taxon>Legionellaceae</taxon>
        <taxon>Legionella</taxon>
    </lineage>
</organism>
<comment type="caution">
    <text evidence="1">The sequence shown here is derived from an EMBL/GenBank/DDBJ whole genome shotgun (WGS) entry which is preliminary data.</text>
</comment>
<evidence type="ECO:0000313" key="1">
    <source>
        <dbReference type="EMBL" id="KTD21259.1"/>
    </source>
</evidence>
<dbReference type="Pfam" id="PF01161">
    <property type="entry name" value="PBP"/>
    <property type="match status" value="1"/>
</dbReference>
<proteinExistence type="predicted"/>
<dbReference type="CDD" id="cd00865">
    <property type="entry name" value="PEBP_bact_arch"/>
    <property type="match status" value="1"/>
</dbReference>
<dbReference type="Gene3D" id="3.90.280.10">
    <property type="entry name" value="PEBP-like"/>
    <property type="match status" value="1"/>
</dbReference>
<dbReference type="SUPFAM" id="SSF49777">
    <property type="entry name" value="PEBP-like"/>
    <property type="match status" value="1"/>
</dbReference>
<reference evidence="1 2" key="1">
    <citation type="submission" date="2015-11" db="EMBL/GenBank/DDBJ databases">
        <title>Genomic analysis of 38 Legionella species identifies large and diverse effector repertoires.</title>
        <authorList>
            <person name="Burstein D."/>
            <person name="Amaro F."/>
            <person name="Zusman T."/>
            <person name="Lifshitz Z."/>
            <person name="Cohen O."/>
            <person name="Gilbert J.A."/>
            <person name="Pupko T."/>
            <person name="Shuman H.A."/>
            <person name="Segal G."/>
        </authorList>
    </citation>
    <scope>NUCLEOTIDE SEQUENCE [LARGE SCALE GENOMIC DNA]</scope>
    <source>
        <strain evidence="1 2">ATCC 49505</strain>
    </source>
</reference>
<dbReference type="PANTHER" id="PTHR30289:SF1">
    <property type="entry name" value="PEBP (PHOSPHATIDYLETHANOLAMINE-BINDING PROTEIN) FAMILY PROTEIN"/>
    <property type="match status" value="1"/>
</dbReference>
<dbReference type="InterPro" id="IPR005247">
    <property type="entry name" value="YbhB_YbcL/LppC-like"/>
</dbReference>
<dbReference type="InterPro" id="IPR008914">
    <property type="entry name" value="PEBP"/>
</dbReference>
<dbReference type="PATRIC" id="fig|45068.5.peg.1467"/>
<name>A0A0W0VM82_9GAMM</name>
<dbReference type="NCBIfam" id="TIGR00481">
    <property type="entry name" value="YbhB/YbcL family Raf kinase inhibitor-like protein"/>
    <property type="match status" value="1"/>
</dbReference>